<evidence type="ECO:0000256" key="5">
    <source>
        <dbReference type="ARBA" id="ARBA00022989"/>
    </source>
</evidence>
<dbReference type="eggNOG" id="COG0671">
    <property type="taxonomic scope" value="Bacteria"/>
</dbReference>
<evidence type="ECO:0000256" key="2">
    <source>
        <dbReference type="ARBA" id="ARBA00022475"/>
    </source>
</evidence>
<proteinExistence type="predicted"/>
<comment type="caution">
    <text evidence="9">The sequence shown here is derived from an EMBL/GenBank/DDBJ whole genome shotgun (WGS) entry which is preliminary data.</text>
</comment>
<dbReference type="OrthoDB" id="9780918at2"/>
<protein>
    <recommendedName>
        <fullName evidence="8">Phosphatidic acid phosphatase type 2/haloperoxidase domain-containing protein</fullName>
    </recommendedName>
</protein>
<dbReference type="InterPro" id="IPR036938">
    <property type="entry name" value="PAP2/HPO_sf"/>
</dbReference>
<dbReference type="AlphaFoldDB" id="K1KHU7"/>
<evidence type="ECO:0000256" key="7">
    <source>
        <dbReference type="SAM" id="Phobius"/>
    </source>
</evidence>
<dbReference type="Proteomes" id="UP000005835">
    <property type="component" value="Unassembled WGS sequence"/>
</dbReference>
<feature type="transmembrane region" description="Helical" evidence="7">
    <location>
        <begin position="30"/>
        <end position="54"/>
    </location>
</feature>
<dbReference type="HOGENOM" id="CLU_072573_10_3_4"/>
<keyword evidence="10" id="KW-1185">Reference proteome</keyword>
<dbReference type="STRING" id="742823.HMPREF9465_01089"/>
<evidence type="ECO:0000313" key="10">
    <source>
        <dbReference type="Proteomes" id="UP000005835"/>
    </source>
</evidence>
<evidence type="ECO:0000313" key="9">
    <source>
        <dbReference type="EMBL" id="EKB31264.1"/>
    </source>
</evidence>
<sequence length="180" mass="19717">MAVDLFNRHFDFPVLLAIREAFESGTWDGWMRAVTALGDHGAVWIALGVALLLFRRTRLTGAAILLALTLVALVGNMGLKPLFDRLRPCDIMGFTLLPACPPDPSFPSGHTAASFASAAVLWLRRSAFFRPALVLAALIAFSRLYLFVHFPTDVMAGILLGLCCAWCAARGLEFIADRRR</sequence>
<keyword evidence="6 7" id="KW-0472">Membrane</keyword>
<evidence type="ECO:0000256" key="6">
    <source>
        <dbReference type="ARBA" id="ARBA00023136"/>
    </source>
</evidence>
<dbReference type="GO" id="GO:0016787">
    <property type="term" value="F:hydrolase activity"/>
    <property type="evidence" value="ECO:0007669"/>
    <property type="project" value="UniProtKB-KW"/>
</dbReference>
<keyword evidence="3 7" id="KW-0812">Transmembrane</keyword>
<dbReference type="GO" id="GO:0005886">
    <property type="term" value="C:plasma membrane"/>
    <property type="evidence" value="ECO:0007669"/>
    <property type="project" value="UniProtKB-SubCell"/>
</dbReference>
<keyword evidence="4" id="KW-0378">Hydrolase</keyword>
<dbReference type="SMART" id="SM00014">
    <property type="entry name" value="acidPPc"/>
    <property type="match status" value="1"/>
</dbReference>
<organism evidence="9 10">
    <name type="scientific">Sutterella wadsworthensis 2_1_59BFAA</name>
    <dbReference type="NCBI Taxonomy" id="742823"/>
    <lineage>
        <taxon>Bacteria</taxon>
        <taxon>Pseudomonadati</taxon>
        <taxon>Pseudomonadota</taxon>
        <taxon>Betaproteobacteria</taxon>
        <taxon>Burkholderiales</taxon>
        <taxon>Sutterellaceae</taxon>
        <taxon>Sutterella</taxon>
    </lineage>
</organism>
<dbReference type="PATRIC" id="fig|742823.3.peg.1079"/>
<dbReference type="Pfam" id="PF01569">
    <property type="entry name" value="PAP2"/>
    <property type="match status" value="1"/>
</dbReference>
<feature type="domain" description="Phosphatidic acid phosphatase type 2/haloperoxidase" evidence="8">
    <location>
        <begin position="60"/>
        <end position="169"/>
    </location>
</feature>
<gene>
    <name evidence="9" type="ORF">HMPREF9465_01089</name>
</gene>
<evidence type="ECO:0000256" key="3">
    <source>
        <dbReference type="ARBA" id="ARBA00022692"/>
    </source>
</evidence>
<dbReference type="SUPFAM" id="SSF48317">
    <property type="entry name" value="Acid phosphatase/Vanadium-dependent haloperoxidase"/>
    <property type="match status" value="1"/>
</dbReference>
<evidence type="ECO:0000256" key="1">
    <source>
        <dbReference type="ARBA" id="ARBA00004651"/>
    </source>
</evidence>
<dbReference type="RefSeq" id="WP_005434887.1">
    <property type="nucleotide sequence ID" value="NZ_JH815515.1"/>
</dbReference>
<dbReference type="PANTHER" id="PTHR14969">
    <property type="entry name" value="SPHINGOSINE-1-PHOSPHATE PHOSPHOHYDROLASE"/>
    <property type="match status" value="1"/>
</dbReference>
<keyword evidence="5 7" id="KW-1133">Transmembrane helix</keyword>
<dbReference type="InterPro" id="IPR000326">
    <property type="entry name" value="PAP2/HPO"/>
</dbReference>
<keyword evidence="2" id="KW-1003">Cell membrane</keyword>
<dbReference type="PANTHER" id="PTHR14969:SF62">
    <property type="entry name" value="DECAPRENYLPHOSPHORYL-5-PHOSPHORIBOSE PHOSPHATASE RV3807C-RELATED"/>
    <property type="match status" value="1"/>
</dbReference>
<evidence type="ECO:0000256" key="4">
    <source>
        <dbReference type="ARBA" id="ARBA00022801"/>
    </source>
</evidence>
<comment type="subcellular location">
    <subcellularLocation>
        <location evidence="1">Cell membrane</location>
        <topology evidence="1">Multi-pass membrane protein</topology>
    </subcellularLocation>
</comment>
<reference evidence="9 10" key="1">
    <citation type="submission" date="2012-05" db="EMBL/GenBank/DDBJ databases">
        <title>The Genome Sequence of Sutterella wadsworthensis 2_1_59BFAA.</title>
        <authorList>
            <consortium name="The Broad Institute Genome Sequencing Platform"/>
            <person name="Earl A."/>
            <person name="Ward D."/>
            <person name="Feldgarden M."/>
            <person name="Gevers D."/>
            <person name="Daigneault M."/>
            <person name="Strauss J."/>
            <person name="Allen-Vercoe E."/>
            <person name="Walker B."/>
            <person name="Young S.K."/>
            <person name="Zeng Q."/>
            <person name="Gargeya S."/>
            <person name="Fitzgerald M."/>
            <person name="Haas B."/>
            <person name="Abouelleil A."/>
            <person name="Alvarado L."/>
            <person name="Arachchi H.M."/>
            <person name="Berlin A.M."/>
            <person name="Chapman S.B."/>
            <person name="Goldberg J."/>
            <person name="Griggs A."/>
            <person name="Gujja S."/>
            <person name="Hansen M."/>
            <person name="Howarth C."/>
            <person name="Imamovic A."/>
            <person name="Larimer J."/>
            <person name="McCowen C."/>
            <person name="Montmayeur A."/>
            <person name="Murphy C."/>
            <person name="Neiman D."/>
            <person name="Pearson M."/>
            <person name="Priest M."/>
            <person name="Roberts A."/>
            <person name="Saif S."/>
            <person name="Shea T."/>
            <person name="Sisk P."/>
            <person name="Sykes S."/>
            <person name="Wortman J."/>
            <person name="Nusbaum C."/>
            <person name="Birren B."/>
        </authorList>
    </citation>
    <scope>NUCLEOTIDE SEQUENCE [LARGE SCALE GENOMIC DNA]</scope>
    <source>
        <strain evidence="9 10">2_1_59BFAA</strain>
    </source>
</reference>
<feature type="transmembrane region" description="Helical" evidence="7">
    <location>
        <begin position="61"/>
        <end position="79"/>
    </location>
</feature>
<dbReference type="EMBL" id="ADMG01000029">
    <property type="protein sequence ID" value="EKB31264.1"/>
    <property type="molecule type" value="Genomic_DNA"/>
</dbReference>
<feature type="transmembrane region" description="Helical" evidence="7">
    <location>
        <begin position="105"/>
        <end position="123"/>
    </location>
</feature>
<name>K1KHU7_9BURK</name>
<feature type="transmembrane region" description="Helical" evidence="7">
    <location>
        <begin position="154"/>
        <end position="172"/>
    </location>
</feature>
<accession>K1KHU7</accession>
<dbReference type="Gene3D" id="1.20.144.10">
    <property type="entry name" value="Phosphatidic acid phosphatase type 2/haloperoxidase"/>
    <property type="match status" value="1"/>
</dbReference>
<evidence type="ECO:0000259" key="8">
    <source>
        <dbReference type="SMART" id="SM00014"/>
    </source>
</evidence>
<feature type="transmembrane region" description="Helical" evidence="7">
    <location>
        <begin position="128"/>
        <end position="148"/>
    </location>
</feature>